<dbReference type="CDD" id="cd05233">
    <property type="entry name" value="SDR_c"/>
    <property type="match status" value="1"/>
</dbReference>
<accession>A0AAW0CNP8</accession>
<dbReference type="SUPFAM" id="SSF51735">
    <property type="entry name" value="NAD(P)-binding Rossmann-fold domains"/>
    <property type="match status" value="1"/>
</dbReference>
<dbReference type="PRINTS" id="PR00081">
    <property type="entry name" value="GDHRDH"/>
</dbReference>
<dbReference type="PANTHER" id="PTHR43618:SF4">
    <property type="entry name" value="SHORT CHAIN DEHYDROGENASE_REDUCTASE FAMILY (AFU_ORTHOLOGUE AFUA_7G04540)"/>
    <property type="match status" value="1"/>
</dbReference>
<evidence type="ECO:0000256" key="4">
    <source>
        <dbReference type="RuleBase" id="RU000363"/>
    </source>
</evidence>
<gene>
    <name evidence="5" type="ORF">VNI00_009365</name>
</gene>
<proteinExistence type="inferred from homology"/>
<dbReference type="AlphaFoldDB" id="A0AAW0CNP8"/>
<dbReference type="Pfam" id="PF00106">
    <property type="entry name" value="adh_short"/>
    <property type="match status" value="1"/>
</dbReference>
<organism evidence="5 6">
    <name type="scientific">Paramarasmius palmivorus</name>
    <dbReference type="NCBI Taxonomy" id="297713"/>
    <lineage>
        <taxon>Eukaryota</taxon>
        <taxon>Fungi</taxon>
        <taxon>Dikarya</taxon>
        <taxon>Basidiomycota</taxon>
        <taxon>Agaricomycotina</taxon>
        <taxon>Agaricomycetes</taxon>
        <taxon>Agaricomycetidae</taxon>
        <taxon>Agaricales</taxon>
        <taxon>Marasmiineae</taxon>
        <taxon>Marasmiaceae</taxon>
        <taxon>Paramarasmius</taxon>
    </lineage>
</organism>
<dbReference type="PRINTS" id="PR00080">
    <property type="entry name" value="SDRFAMILY"/>
</dbReference>
<evidence type="ECO:0000313" key="6">
    <source>
        <dbReference type="Proteomes" id="UP001383192"/>
    </source>
</evidence>
<reference evidence="5 6" key="1">
    <citation type="submission" date="2024-01" db="EMBL/GenBank/DDBJ databases">
        <title>A draft genome for a cacao thread blight-causing isolate of Paramarasmius palmivorus.</title>
        <authorList>
            <person name="Baruah I.K."/>
            <person name="Bukari Y."/>
            <person name="Amoako-Attah I."/>
            <person name="Meinhardt L.W."/>
            <person name="Bailey B.A."/>
            <person name="Cohen S.P."/>
        </authorList>
    </citation>
    <scope>NUCLEOTIDE SEQUENCE [LARGE SCALE GENOMIC DNA]</scope>
    <source>
        <strain evidence="5 6">GH-12</strain>
    </source>
</reference>
<evidence type="ECO:0000313" key="5">
    <source>
        <dbReference type="EMBL" id="KAK7041497.1"/>
    </source>
</evidence>
<dbReference type="EMBL" id="JAYKXP010000034">
    <property type="protein sequence ID" value="KAK7041497.1"/>
    <property type="molecule type" value="Genomic_DNA"/>
</dbReference>
<evidence type="ECO:0008006" key="7">
    <source>
        <dbReference type="Google" id="ProtNLM"/>
    </source>
</evidence>
<dbReference type="InterPro" id="IPR036291">
    <property type="entry name" value="NAD(P)-bd_dom_sf"/>
</dbReference>
<comment type="caution">
    <text evidence="5">The sequence shown here is derived from an EMBL/GenBank/DDBJ whole genome shotgun (WGS) entry which is preliminary data.</text>
</comment>
<name>A0AAW0CNP8_9AGAR</name>
<dbReference type="Gene3D" id="3.40.50.720">
    <property type="entry name" value="NAD(P)-binding Rossmann-like Domain"/>
    <property type="match status" value="1"/>
</dbReference>
<comment type="similarity">
    <text evidence="1 4">Belongs to the short-chain dehydrogenases/reductases (SDR) family.</text>
</comment>
<dbReference type="PANTHER" id="PTHR43618">
    <property type="entry name" value="7-ALPHA-HYDROXYSTEROID DEHYDROGENASE"/>
    <property type="match status" value="1"/>
</dbReference>
<dbReference type="InterPro" id="IPR052178">
    <property type="entry name" value="Sec_Metab_Biosynth_SDR"/>
</dbReference>
<evidence type="ECO:0000256" key="2">
    <source>
        <dbReference type="ARBA" id="ARBA00022857"/>
    </source>
</evidence>
<evidence type="ECO:0000256" key="1">
    <source>
        <dbReference type="ARBA" id="ARBA00006484"/>
    </source>
</evidence>
<dbReference type="GO" id="GO:0016491">
    <property type="term" value="F:oxidoreductase activity"/>
    <property type="evidence" value="ECO:0007669"/>
    <property type="project" value="UniProtKB-KW"/>
</dbReference>
<dbReference type="InterPro" id="IPR002347">
    <property type="entry name" value="SDR_fam"/>
</dbReference>
<evidence type="ECO:0000256" key="3">
    <source>
        <dbReference type="ARBA" id="ARBA00023002"/>
    </source>
</evidence>
<protein>
    <recommendedName>
        <fullName evidence="7">Short-chain dehydrogenase</fullName>
    </recommendedName>
</protein>
<dbReference type="Proteomes" id="UP001383192">
    <property type="component" value="Unassembled WGS sequence"/>
</dbReference>
<keyword evidence="6" id="KW-1185">Reference proteome</keyword>
<keyword evidence="3" id="KW-0560">Oxidoreductase</keyword>
<sequence length="291" mass="30541">MTCLKAGTLGNLQGRVALVTGGATGIGEIISKAYAENGAIVYVTGRREEVLRTFVAAHPHLKLIPLPMDITKKESIENAARAVAQTEGKLDILVNNAGIPGPVSHFMANKEAPENATLGPSLFRMHKFSAWHEVLDTNLAGAFFVTTAFLELLEKGAKARGSGETSCVINISSACASSKLSLDMIPYGSLKAALDHLTTILATEFARNHIPVRVNGIAPGLFPSEMAAKGGIDVEALGQKPFQSAMNPAPLKRIGKDEEMASVAVFLASSGGGFTNGVTIRVDGGHNLLNP</sequence>
<keyword evidence="2" id="KW-0521">NADP</keyword>